<comment type="similarity">
    <text evidence="2">Belongs to the outer membrane factor (OMF) (TC 1.B.17) family.</text>
</comment>
<dbReference type="RefSeq" id="WP_046560690.1">
    <property type="nucleotide sequence ID" value="NZ_CP010975.1"/>
</dbReference>
<dbReference type="STRING" id="914150.TQ33_0523"/>
<comment type="subcellular location">
    <subcellularLocation>
        <location evidence="1">Cell outer membrane</location>
    </subcellularLocation>
</comment>
<protein>
    <submittedName>
        <fullName evidence="11">TolC family type I secretion outer membrane protein</fullName>
    </submittedName>
</protein>
<evidence type="ECO:0000313" key="12">
    <source>
        <dbReference type="Proteomes" id="UP000034071"/>
    </source>
</evidence>
<reference evidence="11 12" key="1">
    <citation type="submission" date="2015-02" db="EMBL/GenBank/DDBJ databases">
        <title>Complete genome sequence of Kangiella geojedonensis strain YCS-5T.</title>
        <authorList>
            <person name="Kim K.M."/>
        </authorList>
    </citation>
    <scope>NUCLEOTIDE SEQUENCE [LARGE SCALE GENOMIC DNA]</scope>
    <source>
        <strain evidence="11 12">YCS-5</strain>
    </source>
</reference>
<dbReference type="InterPro" id="IPR051906">
    <property type="entry name" value="TolC-like"/>
</dbReference>
<gene>
    <name evidence="11" type="ORF">TQ33_0523</name>
</gene>
<sequence length="466" mass="51564">MKMTTTYKVLAMALLGGITNASIANTDLLTVYQDALANDTQYKISEANLRATEQDYRISRSSLLPQIGGSISRSRSDFDNEGQGLDGSPSDPFNSEVNTTTYAIQLDQVLFDWGQWIALDQSEMRVRAAELTHASNLQSLMLRTTQAYFNVLAAEESLEITQNEKSALQKQLDLTREQYESGLANATDFLNAQANYDQAVANEISQETALINAQEALREVTGQYYSELEDVGNSISMQAPQPANMDDWMRVATESNLGLKAQQMNVRVARDEVKRNRSGHYPRANFNVNYSDRDSDTDRVFPLGVSGPSPAPPGSTFTSSQLSDGYQASVTISVPLFSGLRTSAQTEKAKQSYLRTTHELEQNTRAIQKNVRSAFTTLEASIQSFKANTRVLESSQSSLEATQDGYQAGTRNIIDVLQATRAVYAAERSLSQAKFNYLINGLKLKQAVGTLTEQDIEQVNEWLVNN</sequence>
<dbReference type="Proteomes" id="UP000034071">
    <property type="component" value="Chromosome"/>
</dbReference>
<dbReference type="Gene3D" id="1.20.1600.10">
    <property type="entry name" value="Outer membrane efflux proteins (OEP)"/>
    <property type="match status" value="1"/>
</dbReference>
<proteinExistence type="inferred from homology"/>
<evidence type="ECO:0000256" key="1">
    <source>
        <dbReference type="ARBA" id="ARBA00004442"/>
    </source>
</evidence>
<feature type="coiled-coil region" evidence="8">
    <location>
        <begin position="151"/>
        <end position="178"/>
    </location>
</feature>
<evidence type="ECO:0000256" key="6">
    <source>
        <dbReference type="ARBA" id="ARBA00023136"/>
    </source>
</evidence>
<dbReference type="HOGENOM" id="CLU_012817_0_2_6"/>
<dbReference type="NCBIfam" id="TIGR01844">
    <property type="entry name" value="type_I_sec_TolC"/>
    <property type="match status" value="1"/>
</dbReference>
<dbReference type="GO" id="GO:1990281">
    <property type="term" value="C:efflux pump complex"/>
    <property type="evidence" value="ECO:0007669"/>
    <property type="project" value="TreeGrafter"/>
</dbReference>
<dbReference type="InterPro" id="IPR003423">
    <property type="entry name" value="OMP_efflux"/>
</dbReference>
<evidence type="ECO:0000313" key="11">
    <source>
        <dbReference type="EMBL" id="AKE51505.1"/>
    </source>
</evidence>
<feature type="region of interest" description="Disordered" evidence="9">
    <location>
        <begin position="68"/>
        <end position="94"/>
    </location>
</feature>
<keyword evidence="3" id="KW-0813">Transport</keyword>
<evidence type="ECO:0000256" key="10">
    <source>
        <dbReference type="SAM" id="SignalP"/>
    </source>
</evidence>
<keyword evidence="7" id="KW-0998">Cell outer membrane</keyword>
<dbReference type="PANTHER" id="PTHR30026">
    <property type="entry name" value="OUTER MEMBRANE PROTEIN TOLC"/>
    <property type="match status" value="1"/>
</dbReference>
<keyword evidence="6" id="KW-0472">Membrane</keyword>
<organism evidence="11 12">
    <name type="scientific">Kangiella geojedonensis</name>
    <dbReference type="NCBI Taxonomy" id="914150"/>
    <lineage>
        <taxon>Bacteria</taxon>
        <taxon>Pseudomonadati</taxon>
        <taxon>Pseudomonadota</taxon>
        <taxon>Gammaproteobacteria</taxon>
        <taxon>Kangiellales</taxon>
        <taxon>Kangiellaceae</taxon>
        <taxon>Kangiella</taxon>
    </lineage>
</organism>
<keyword evidence="10" id="KW-0732">Signal</keyword>
<dbReference type="GO" id="GO:0009279">
    <property type="term" value="C:cell outer membrane"/>
    <property type="evidence" value="ECO:0007669"/>
    <property type="project" value="UniProtKB-SubCell"/>
</dbReference>
<dbReference type="AlphaFoldDB" id="A0A0F6TPI1"/>
<dbReference type="SUPFAM" id="SSF56954">
    <property type="entry name" value="Outer membrane efflux proteins (OEP)"/>
    <property type="match status" value="1"/>
</dbReference>
<keyword evidence="5" id="KW-0812">Transmembrane</keyword>
<feature type="signal peptide" evidence="10">
    <location>
        <begin position="1"/>
        <end position="24"/>
    </location>
</feature>
<dbReference type="PANTHER" id="PTHR30026:SF20">
    <property type="entry name" value="OUTER MEMBRANE PROTEIN TOLC"/>
    <property type="match status" value="1"/>
</dbReference>
<accession>A0A0F6TPI1</accession>
<keyword evidence="4" id="KW-1134">Transmembrane beta strand</keyword>
<keyword evidence="8" id="KW-0175">Coiled coil</keyword>
<evidence type="ECO:0000256" key="7">
    <source>
        <dbReference type="ARBA" id="ARBA00023237"/>
    </source>
</evidence>
<feature type="chain" id="PRO_5002510333" evidence="10">
    <location>
        <begin position="25"/>
        <end position="466"/>
    </location>
</feature>
<evidence type="ECO:0000256" key="5">
    <source>
        <dbReference type="ARBA" id="ARBA00022692"/>
    </source>
</evidence>
<dbReference type="EMBL" id="CP010975">
    <property type="protein sequence ID" value="AKE51505.1"/>
    <property type="molecule type" value="Genomic_DNA"/>
</dbReference>
<dbReference type="OrthoDB" id="9813458at2"/>
<dbReference type="InterPro" id="IPR010130">
    <property type="entry name" value="T1SS_OMP_TolC"/>
</dbReference>
<name>A0A0F6TPI1_9GAMM</name>
<evidence type="ECO:0000256" key="9">
    <source>
        <dbReference type="SAM" id="MobiDB-lite"/>
    </source>
</evidence>
<dbReference type="KEGG" id="kge:TQ33_0523"/>
<dbReference type="GO" id="GO:0015562">
    <property type="term" value="F:efflux transmembrane transporter activity"/>
    <property type="evidence" value="ECO:0007669"/>
    <property type="project" value="InterPro"/>
</dbReference>
<evidence type="ECO:0000256" key="8">
    <source>
        <dbReference type="SAM" id="Coils"/>
    </source>
</evidence>
<dbReference type="Pfam" id="PF02321">
    <property type="entry name" value="OEP"/>
    <property type="match status" value="2"/>
</dbReference>
<dbReference type="GO" id="GO:0015288">
    <property type="term" value="F:porin activity"/>
    <property type="evidence" value="ECO:0007669"/>
    <property type="project" value="TreeGrafter"/>
</dbReference>
<keyword evidence="12" id="KW-1185">Reference proteome</keyword>
<evidence type="ECO:0000256" key="2">
    <source>
        <dbReference type="ARBA" id="ARBA00007613"/>
    </source>
</evidence>
<evidence type="ECO:0000256" key="3">
    <source>
        <dbReference type="ARBA" id="ARBA00022448"/>
    </source>
</evidence>
<evidence type="ECO:0000256" key="4">
    <source>
        <dbReference type="ARBA" id="ARBA00022452"/>
    </source>
</evidence>